<proteinExistence type="predicted"/>
<accession>A0A7D5QIH5</accession>
<name>A0A7D5QIH5_9EURY</name>
<organism evidence="2 3">
    <name type="scientific">Halorarum salinum</name>
    <dbReference type="NCBI Taxonomy" id="2743089"/>
    <lineage>
        <taxon>Archaea</taxon>
        <taxon>Methanobacteriati</taxon>
        <taxon>Methanobacteriota</taxon>
        <taxon>Stenosarchaea group</taxon>
        <taxon>Halobacteria</taxon>
        <taxon>Halobacteriales</taxon>
        <taxon>Haloferacaceae</taxon>
        <taxon>Halorarum</taxon>
    </lineage>
</organism>
<dbReference type="InterPro" id="IPR007345">
    <property type="entry name" value="Polysacch_pyruvyl_Trfase"/>
</dbReference>
<dbReference type="GeneID" id="56039265"/>
<gene>
    <name evidence="2" type="ORF">HUG12_17360</name>
</gene>
<reference evidence="2 3" key="1">
    <citation type="submission" date="2020-06" db="EMBL/GenBank/DDBJ databases">
        <title>NJ-3-1, isolated from saline soil.</title>
        <authorList>
            <person name="Cui H.L."/>
            <person name="Shi X."/>
        </authorList>
    </citation>
    <scope>NUCLEOTIDE SEQUENCE [LARGE SCALE GENOMIC DNA]</scope>
    <source>
        <strain evidence="2 3">NJ-3-1</strain>
    </source>
</reference>
<dbReference type="OrthoDB" id="195785at2157"/>
<feature type="domain" description="Polysaccharide pyruvyl transferase" evidence="1">
    <location>
        <begin position="24"/>
        <end position="360"/>
    </location>
</feature>
<evidence type="ECO:0000313" key="3">
    <source>
        <dbReference type="Proteomes" id="UP000509626"/>
    </source>
</evidence>
<dbReference type="KEGG" id="halu:HUG12_17360"/>
<dbReference type="GO" id="GO:0016740">
    <property type="term" value="F:transferase activity"/>
    <property type="evidence" value="ECO:0007669"/>
    <property type="project" value="UniProtKB-KW"/>
</dbReference>
<dbReference type="EMBL" id="CP058579">
    <property type="protein sequence ID" value="QLG63402.1"/>
    <property type="molecule type" value="Genomic_DNA"/>
</dbReference>
<dbReference type="Proteomes" id="UP000509626">
    <property type="component" value="Chromosome"/>
</dbReference>
<protein>
    <submittedName>
        <fullName evidence="2">Polysaccharide pyruvyl transferase family protein</fullName>
    </submittedName>
</protein>
<evidence type="ECO:0000313" key="2">
    <source>
        <dbReference type="EMBL" id="QLG63402.1"/>
    </source>
</evidence>
<dbReference type="AlphaFoldDB" id="A0A7D5QIH5"/>
<dbReference type="Pfam" id="PF04230">
    <property type="entry name" value="PS_pyruv_trans"/>
    <property type="match status" value="1"/>
</dbReference>
<dbReference type="PANTHER" id="PTHR36836">
    <property type="entry name" value="COLANIC ACID BIOSYNTHESIS PROTEIN WCAK"/>
    <property type="match status" value="1"/>
</dbReference>
<sequence length="431" mass="48204">MSLEKRSQYPEMDILITDYHCASNRGDAAILEGELATLKEQFPDASITVMTEYPDAANLIHGVDAVPQRLVPFEVFNLPKNGVIASILLDAALQRHGHKLPFISIMIDRLDLQPYYDADLIISTGGQYITDIYFPTKIGVLAELWLGKLLEKPVVLYAQSLGPFDRKPYNRLARRVLNSVDLITTRDEKSKRNLEALGVNETPIHALTDAAFSMPLNQGDKPIEQKIGEEYQPVYSDSGPVVSISVRNWSHFESEGGENQYMQAVADVADRLIEDRSADILFASTCTGFAGYHTDDRVAAQQVINRMNDTNIEQTHILSGEYTPQQLVGVYETVDCHIGTRMHSNILSILAGTPFVAIGYQFKTEELMSQFEMSEYYLDIDGLAPDELYKTVEHALSNRGVISDSIEANLPNIRDKSKKSAKVIHDYLNLN</sequence>
<evidence type="ECO:0000259" key="1">
    <source>
        <dbReference type="Pfam" id="PF04230"/>
    </source>
</evidence>
<dbReference type="PANTHER" id="PTHR36836:SF1">
    <property type="entry name" value="COLANIC ACID BIOSYNTHESIS PROTEIN WCAK"/>
    <property type="match status" value="1"/>
</dbReference>
<keyword evidence="3" id="KW-1185">Reference proteome</keyword>
<dbReference type="RefSeq" id="WP_179269986.1">
    <property type="nucleotide sequence ID" value="NZ_CP058579.1"/>
</dbReference>
<keyword evidence="2" id="KW-0808">Transferase</keyword>